<dbReference type="eggNOG" id="COG1196">
    <property type="taxonomic scope" value="Bacteria"/>
</dbReference>
<comment type="caution">
    <text evidence="3">The sequence shown here is derived from an EMBL/GenBank/DDBJ whole genome shotgun (WGS) entry which is preliminary data.</text>
</comment>
<dbReference type="Proteomes" id="UP000051223">
    <property type="component" value="Unassembled WGS sequence"/>
</dbReference>
<feature type="domain" description="S-layer protein C-terminal" evidence="1">
    <location>
        <begin position="29"/>
        <end position="84"/>
    </location>
</feature>
<evidence type="ECO:0000259" key="1">
    <source>
        <dbReference type="Pfam" id="PF03217"/>
    </source>
</evidence>
<feature type="domain" description="Rib" evidence="2">
    <location>
        <begin position="102"/>
        <end position="176"/>
    </location>
</feature>
<evidence type="ECO:0000313" key="3">
    <source>
        <dbReference type="EMBL" id="KRM37716.1"/>
    </source>
</evidence>
<evidence type="ECO:0000313" key="4">
    <source>
        <dbReference type="Proteomes" id="UP000051223"/>
    </source>
</evidence>
<dbReference type="InterPro" id="IPR027607">
    <property type="entry name" value="Surf_Exclu_SEC10/PgrA"/>
</dbReference>
<dbReference type="NCBIfam" id="TIGR02331">
    <property type="entry name" value="rib_alpha"/>
    <property type="match status" value="1"/>
</dbReference>
<dbReference type="RefSeq" id="WP_025081335.1">
    <property type="nucleotide sequence ID" value="NZ_AZGI01000065.1"/>
</dbReference>
<dbReference type="EMBL" id="AZGI01000065">
    <property type="protein sequence ID" value="KRM37716.1"/>
    <property type="molecule type" value="Genomic_DNA"/>
</dbReference>
<gene>
    <name evidence="3" type="ORF">FC39_GL001742</name>
</gene>
<dbReference type="InterPro" id="IPR012706">
    <property type="entry name" value="Rib_alpha_Esp_rpt"/>
</dbReference>
<organism evidence="3 4">
    <name type="scientific">Lactobacillus hamsteri DSM 5661 = JCM 6256</name>
    <dbReference type="NCBI Taxonomy" id="1423754"/>
    <lineage>
        <taxon>Bacteria</taxon>
        <taxon>Bacillati</taxon>
        <taxon>Bacillota</taxon>
        <taxon>Bacilli</taxon>
        <taxon>Lactobacillales</taxon>
        <taxon>Lactobacillaceae</taxon>
        <taxon>Lactobacillus</taxon>
    </lineage>
</organism>
<dbReference type="STRING" id="1423754.FC39_GL001742"/>
<dbReference type="InterPro" id="IPR024968">
    <property type="entry name" value="SlpA_C_lactobacillus"/>
</dbReference>
<dbReference type="AlphaFoldDB" id="A0A0R1YAC0"/>
<proteinExistence type="predicted"/>
<keyword evidence="4" id="KW-1185">Reference proteome</keyword>
<name>A0A0R1YAC0_9LACO</name>
<sequence length="401" mass="44855">MKSKKIIALTASAFLSIGIIGSISESQNVDAATMRTKRMSYVYNSKGHRTKQKIRKGKHINVISTKKIKGKRYWRIGRNKYVRFNNVGKLAKAKKHVVKTPDDEKYEPTVVKHPTVNLDNHPSLPEARTLITNADKLPAGTRFEWGNKPEFTPKGETEATIEVIYPDNTTDEVDVSYTFHGTNHIVVPASYTADEVSASGDTPTSAIVKASEEGTDNNTFISESEKDDNEKVDYRNLTAAQKEEISQFALRLINEVRTKLNRPSWHYSEFAQKLADDVADEYQENGRGIQDGDHYVPGLSRAAAQNGLDIGGMNQIEDMYGTTTDKPETMTDLKELAFDGIIAFLFDGDEFHHAADITSCHQDSYWNSVTQNSPFAISFTHVGDWNSVHYISIPSNVLNNN</sequence>
<dbReference type="Pfam" id="PF08428">
    <property type="entry name" value="Rib"/>
    <property type="match status" value="1"/>
</dbReference>
<dbReference type="Pfam" id="PF03217">
    <property type="entry name" value="SlpA"/>
    <property type="match status" value="1"/>
</dbReference>
<reference evidence="3 4" key="1">
    <citation type="journal article" date="2015" name="Genome Announc.">
        <title>Expanding the biotechnology potential of lactobacilli through comparative genomics of 213 strains and associated genera.</title>
        <authorList>
            <person name="Sun Z."/>
            <person name="Harris H.M."/>
            <person name="McCann A."/>
            <person name="Guo C."/>
            <person name="Argimon S."/>
            <person name="Zhang W."/>
            <person name="Yang X."/>
            <person name="Jeffery I.B."/>
            <person name="Cooney J.C."/>
            <person name="Kagawa T.F."/>
            <person name="Liu W."/>
            <person name="Song Y."/>
            <person name="Salvetti E."/>
            <person name="Wrobel A."/>
            <person name="Rasinkangas P."/>
            <person name="Parkhill J."/>
            <person name="Rea M.C."/>
            <person name="O'Sullivan O."/>
            <person name="Ritari J."/>
            <person name="Douillard F.P."/>
            <person name="Paul Ross R."/>
            <person name="Yang R."/>
            <person name="Briner A.E."/>
            <person name="Felis G.E."/>
            <person name="de Vos W.M."/>
            <person name="Barrangou R."/>
            <person name="Klaenhammer T.R."/>
            <person name="Caufield P.W."/>
            <person name="Cui Y."/>
            <person name="Zhang H."/>
            <person name="O'Toole P.W."/>
        </authorList>
    </citation>
    <scope>NUCLEOTIDE SEQUENCE [LARGE SCALE GENOMIC DNA]</scope>
    <source>
        <strain evidence="3 4">DSM 5661</strain>
    </source>
</reference>
<dbReference type="OrthoDB" id="2276727at2"/>
<dbReference type="NCBIfam" id="TIGR04320">
    <property type="entry name" value="Surf_Exclu_PgrA"/>
    <property type="match status" value="1"/>
</dbReference>
<dbReference type="PATRIC" id="fig|1423754.3.peg.1790"/>
<protein>
    <submittedName>
        <fullName evidence="3">Uncharacterized protein</fullName>
    </submittedName>
</protein>
<evidence type="ECO:0000259" key="2">
    <source>
        <dbReference type="Pfam" id="PF08428"/>
    </source>
</evidence>
<accession>A0A0R1YAC0</accession>
<dbReference type="InterPro" id="IPR059115">
    <property type="entry name" value="Rib"/>
</dbReference>